<dbReference type="SUPFAM" id="SSF46689">
    <property type="entry name" value="Homeodomain-like"/>
    <property type="match status" value="1"/>
</dbReference>
<evidence type="ECO:0000259" key="9">
    <source>
        <dbReference type="PROSITE" id="PS51294"/>
    </source>
</evidence>
<gene>
    <name evidence="10" type="ORF">F0562_013910</name>
</gene>
<feature type="compositionally biased region" description="Polar residues" evidence="7">
    <location>
        <begin position="248"/>
        <end position="275"/>
    </location>
</feature>
<evidence type="ECO:0000256" key="7">
    <source>
        <dbReference type="SAM" id="MobiDB-lite"/>
    </source>
</evidence>
<feature type="chain" id="PRO_5023881769" description="HTH myb-type domain-containing protein" evidence="8">
    <location>
        <begin position="25"/>
        <end position="284"/>
    </location>
</feature>
<evidence type="ECO:0000256" key="2">
    <source>
        <dbReference type="ARBA" id="ARBA00022473"/>
    </source>
</evidence>
<keyword evidence="8" id="KW-0732">Signal</keyword>
<keyword evidence="11" id="KW-1185">Reference proteome</keyword>
<protein>
    <recommendedName>
        <fullName evidence="9">HTH myb-type domain-containing protein</fullName>
    </recommendedName>
</protein>
<dbReference type="Gene3D" id="1.10.10.60">
    <property type="entry name" value="Homeodomain-like"/>
    <property type="match status" value="1"/>
</dbReference>
<dbReference type="OrthoDB" id="551907at2759"/>
<dbReference type="FunFam" id="1.10.10.60:FF:000002">
    <property type="entry name" value="Myb family transcription factor"/>
    <property type="match status" value="1"/>
</dbReference>
<feature type="region of interest" description="Disordered" evidence="7">
    <location>
        <begin position="248"/>
        <end position="284"/>
    </location>
</feature>
<sequence>MKMPTAKRMTVLLRLLSSVMLTMMKKQRKGIQLIIVPLGKEMKGRPQLGNMFDSKMPRLRWTPDLHISFLHAVEKLGGQERATPKSILQLMNVKGLSIAHVKSHLQMYRSKNLDQYGQVLGQANIYQRTSPVQHLRMENGGIVLGRISQEGDRVQSLPHNSFSQPSFDLKALSPRPVEATNFIQPSEWNCINYTGIRQFQSRLHDQKIMSSSYFKPDFEAAFQLELNQEKRLKHKECLPDLQLRLSQSSVGNHGKTTNSKSMPETNTILSLSWPPSDQHASKTC</sequence>
<dbReference type="PROSITE" id="PS51294">
    <property type="entry name" value="HTH_MYB"/>
    <property type="match status" value="1"/>
</dbReference>
<organism evidence="10 11">
    <name type="scientific">Nyssa sinensis</name>
    <dbReference type="NCBI Taxonomy" id="561372"/>
    <lineage>
        <taxon>Eukaryota</taxon>
        <taxon>Viridiplantae</taxon>
        <taxon>Streptophyta</taxon>
        <taxon>Embryophyta</taxon>
        <taxon>Tracheophyta</taxon>
        <taxon>Spermatophyta</taxon>
        <taxon>Magnoliopsida</taxon>
        <taxon>eudicotyledons</taxon>
        <taxon>Gunneridae</taxon>
        <taxon>Pentapetalae</taxon>
        <taxon>asterids</taxon>
        <taxon>Cornales</taxon>
        <taxon>Nyssaceae</taxon>
        <taxon>Nyssa</taxon>
    </lineage>
</organism>
<keyword evidence="2" id="KW-0217">Developmental protein</keyword>
<keyword evidence="5" id="KW-0804">Transcription</keyword>
<keyword evidence="4" id="KW-0805">Transcription regulation</keyword>
<dbReference type="PANTHER" id="PTHR31496">
    <property type="entry name" value="TRANSCRIPTION FACTOR KAN2-RELATED"/>
    <property type="match status" value="1"/>
</dbReference>
<dbReference type="PANTHER" id="PTHR31496:SF3">
    <property type="entry name" value="TRANSCRIPTION REPRESSOR KAN1"/>
    <property type="match status" value="1"/>
</dbReference>
<name>A0A5J4ZM03_9ASTE</name>
<accession>A0A5J4ZM03</accession>
<dbReference type="InterPro" id="IPR044847">
    <property type="entry name" value="KAN_fam"/>
</dbReference>
<evidence type="ECO:0000313" key="10">
    <source>
        <dbReference type="EMBL" id="KAA8519645.1"/>
    </source>
</evidence>
<evidence type="ECO:0000256" key="3">
    <source>
        <dbReference type="ARBA" id="ARBA00022782"/>
    </source>
</evidence>
<dbReference type="AlphaFoldDB" id="A0A5J4ZM03"/>
<evidence type="ECO:0000313" key="11">
    <source>
        <dbReference type="Proteomes" id="UP000325577"/>
    </source>
</evidence>
<keyword evidence="6" id="KW-0539">Nucleus</keyword>
<dbReference type="NCBIfam" id="TIGR01557">
    <property type="entry name" value="myb_SHAQKYF"/>
    <property type="match status" value="1"/>
</dbReference>
<dbReference type="GO" id="GO:0010158">
    <property type="term" value="P:abaxial cell fate specification"/>
    <property type="evidence" value="ECO:0007669"/>
    <property type="project" value="InterPro"/>
</dbReference>
<dbReference type="InterPro" id="IPR001005">
    <property type="entry name" value="SANT/Myb"/>
</dbReference>
<feature type="domain" description="HTH myb-type" evidence="9">
    <location>
        <begin position="53"/>
        <end position="113"/>
    </location>
</feature>
<keyword evidence="3" id="KW-0221">Differentiation</keyword>
<dbReference type="Proteomes" id="UP000325577">
    <property type="component" value="Linkage Group LG6"/>
</dbReference>
<feature type="signal peptide" evidence="8">
    <location>
        <begin position="1"/>
        <end position="24"/>
    </location>
</feature>
<evidence type="ECO:0000256" key="1">
    <source>
        <dbReference type="ARBA" id="ARBA00004123"/>
    </source>
</evidence>
<dbReference type="GO" id="GO:0006355">
    <property type="term" value="P:regulation of DNA-templated transcription"/>
    <property type="evidence" value="ECO:0007669"/>
    <property type="project" value="InterPro"/>
</dbReference>
<evidence type="ECO:0000256" key="6">
    <source>
        <dbReference type="ARBA" id="ARBA00023242"/>
    </source>
</evidence>
<dbReference type="InterPro" id="IPR017930">
    <property type="entry name" value="Myb_dom"/>
</dbReference>
<comment type="subcellular location">
    <subcellularLocation>
        <location evidence="1">Nucleus</location>
    </subcellularLocation>
</comment>
<proteinExistence type="predicted"/>
<evidence type="ECO:0000256" key="8">
    <source>
        <dbReference type="SAM" id="SignalP"/>
    </source>
</evidence>
<dbReference type="GO" id="GO:0005634">
    <property type="term" value="C:nucleus"/>
    <property type="evidence" value="ECO:0007669"/>
    <property type="project" value="UniProtKB-SubCell"/>
</dbReference>
<evidence type="ECO:0000256" key="5">
    <source>
        <dbReference type="ARBA" id="ARBA00023163"/>
    </source>
</evidence>
<dbReference type="EMBL" id="CM018049">
    <property type="protein sequence ID" value="KAA8519645.1"/>
    <property type="molecule type" value="Genomic_DNA"/>
</dbReference>
<reference evidence="10 11" key="1">
    <citation type="submission" date="2019-09" db="EMBL/GenBank/DDBJ databases">
        <title>A chromosome-level genome assembly of the Chinese tupelo Nyssa sinensis.</title>
        <authorList>
            <person name="Yang X."/>
            <person name="Kang M."/>
            <person name="Yang Y."/>
            <person name="Xiong H."/>
            <person name="Wang M."/>
            <person name="Zhang Z."/>
            <person name="Wang Z."/>
            <person name="Wu H."/>
            <person name="Ma T."/>
            <person name="Liu J."/>
            <person name="Xi Z."/>
        </authorList>
    </citation>
    <scope>NUCLEOTIDE SEQUENCE [LARGE SCALE GENOMIC DNA]</scope>
    <source>
        <strain evidence="10">J267</strain>
        <tissue evidence="10">Leaf</tissue>
    </source>
</reference>
<dbReference type="GO" id="GO:0000976">
    <property type="term" value="F:transcription cis-regulatory region binding"/>
    <property type="evidence" value="ECO:0007669"/>
    <property type="project" value="InterPro"/>
</dbReference>
<dbReference type="Pfam" id="PF00249">
    <property type="entry name" value="Myb_DNA-binding"/>
    <property type="match status" value="1"/>
</dbReference>
<evidence type="ECO:0000256" key="4">
    <source>
        <dbReference type="ARBA" id="ARBA00023015"/>
    </source>
</evidence>
<dbReference type="InterPro" id="IPR006447">
    <property type="entry name" value="Myb_dom_plants"/>
</dbReference>
<dbReference type="InterPro" id="IPR009057">
    <property type="entry name" value="Homeodomain-like_sf"/>
</dbReference>